<comment type="caution">
    <text evidence="1">The sequence shown here is derived from an EMBL/GenBank/DDBJ whole genome shotgun (WGS) entry which is preliminary data.</text>
</comment>
<keyword evidence="2" id="KW-1185">Reference proteome</keyword>
<evidence type="ECO:0000313" key="2">
    <source>
        <dbReference type="Proteomes" id="UP000276133"/>
    </source>
</evidence>
<gene>
    <name evidence="1" type="ORF">BpHYR1_016589</name>
</gene>
<protein>
    <submittedName>
        <fullName evidence="1">Uncharacterized protein</fullName>
    </submittedName>
</protein>
<organism evidence="1 2">
    <name type="scientific">Brachionus plicatilis</name>
    <name type="common">Marine rotifer</name>
    <name type="synonym">Brachionus muelleri</name>
    <dbReference type="NCBI Taxonomy" id="10195"/>
    <lineage>
        <taxon>Eukaryota</taxon>
        <taxon>Metazoa</taxon>
        <taxon>Spiralia</taxon>
        <taxon>Gnathifera</taxon>
        <taxon>Rotifera</taxon>
        <taxon>Eurotatoria</taxon>
        <taxon>Monogononta</taxon>
        <taxon>Pseudotrocha</taxon>
        <taxon>Ploima</taxon>
        <taxon>Brachionidae</taxon>
        <taxon>Brachionus</taxon>
    </lineage>
</organism>
<reference evidence="1 2" key="1">
    <citation type="journal article" date="2018" name="Sci. Rep.">
        <title>Genomic signatures of local adaptation to the degree of environmental predictability in rotifers.</title>
        <authorList>
            <person name="Franch-Gras L."/>
            <person name="Hahn C."/>
            <person name="Garcia-Roger E.M."/>
            <person name="Carmona M.J."/>
            <person name="Serra M."/>
            <person name="Gomez A."/>
        </authorList>
    </citation>
    <scope>NUCLEOTIDE SEQUENCE [LARGE SCALE GENOMIC DNA]</scope>
    <source>
        <strain evidence="1">HYR1</strain>
    </source>
</reference>
<evidence type="ECO:0000313" key="1">
    <source>
        <dbReference type="EMBL" id="RNA36292.1"/>
    </source>
</evidence>
<dbReference type="Proteomes" id="UP000276133">
    <property type="component" value="Unassembled WGS sequence"/>
</dbReference>
<proteinExistence type="predicted"/>
<name>A0A3M7SKP1_BRAPC</name>
<sequence>MLNYKQICLMQQNTLQFSAFCTPLKSILINCASTLQIKKEKINFFKSNYFTCHVKLEINHFDVNLIN</sequence>
<dbReference type="AlphaFoldDB" id="A0A3M7SKP1"/>
<dbReference type="EMBL" id="REGN01001205">
    <property type="protein sequence ID" value="RNA36292.1"/>
    <property type="molecule type" value="Genomic_DNA"/>
</dbReference>
<accession>A0A3M7SKP1</accession>